<feature type="compositionally biased region" description="Basic and acidic residues" evidence="1">
    <location>
        <begin position="347"/>
        <end position="357"/>
    </location>
</feature>
<dbReference type="GO" id="GO:0007059">
    <property type="term" value="P:chromosome segregation"/>
    <property type="evidence" value="ECO:0007669"/>
    <property type="project" value="TreeGrafter"/>
</dbReference>
<feature type="region of interest" description="Disordered" evidence="1">
    <location>
        <begin position="321"/>
        <end position="413"/>
    </location>
</feature>
<dbReference type="InterPro" id="IPR050336">
    <property type="entry name" value="Chromosome_partition/occlusion"/>
</dbReference>
<dbReference type="EMBL" id="PNYC01000021">
    <property type="protein sequence ID" value="PMS32655.1"/>
    <property type="molecule type" value="Genomic_DNA"/>
</dbReference>
<feature type="compositionally biased region" description="Polar residues" evidence="1">
    <location>
        <begin position="390"/>
        <end position="406"/>
    </location>
</feature>
<dbReference type="NCBIfam" id="TIGR03764">
    <property type="entry name" value="ICE_PFGI_1_parB"/>
    <property type="match status" value="1"/>
</dbReference>
<dbReference type="GO" id="GO:0005694">
    <property type="term" value="C:chromosome"/>
    <property type="evidence" value="ECO:0007669"/>
    <property type="project" value="TreeGrafter"/>
</dbReference>
<proteinExistence type="predicted"/>
<dbReference type="RefSeq" id="WP_018441843.1">
    <property type="nucleotide sequence ID" value="NZ_KB890180.1"/>
</dbReference>
<reference evidence="2 3" key="1">
    <citation type="submission" date="2018-01" db="EMBL/GenBank/DDBJ databases">
        <title>Whole genome analyses suggest that Burkholderia sensu lato contains two further novel genera in the rhizoxinica-symbiotica group Mycetohabitans gen. nov., and Trinickia gen. nov.: implications for the evolution of diazotrophy and nodulation in the Burkholderiaceae.</title>
        <authorList>
            <person name="Estrada-de los Santos P."/>
            <person name="Palmer M."/>
            <person name="Chavez-Ramirez B."/>
            <person name="Beukes C."/>
            <person name="Steenkamp E.T."/>
            <person name="Hirsch A.M."/>
            <person name="Manyaka P."/>
            <person name="Maluk M."/>
            <person name="Lafos M."/>
            <person name="Crook M."/>
            <person name="Gross E."/>
            <person name="Simon M.F."/>
            <person name="Bueno dos Reis Junior F."/>
            <person name="Poole P.S."/>
            <person name="Venter S.N."/>
            <person name="James E.K."/>
        </authorList>
    </citation>
    <scope>NUCLEOTIDE SEQUENCE [LARGE SCALE GENOMIC DNA]</scope>
    <source>
        <strain evidence="2 3">JPY 581</strain>
    </source>
</reference>
<organism evidence="2 3">
    <name type="scientific">Trinickia symbiotica</name>
    <dbReference type="NCBI Taxonomy" id="863227"/>
    <lineage>
        <taxon>Bacteria</taxon>
        <taxon>Pseudomonadati</taxon>
        <taxon>Pseudomonadota</taxon>
        <taxon>Betaproteobacteria</taxon>
        <taxon>Burkholderiales</taxon>
        <taxon>Burkholderiaceae</taxon>
        <taxon>Trinickia</taxon>
    </lineage>
</organism>
<evidence type="ECO:0000256" key="1">
    <source>
        <dbReference type="SAM" id="MobiDB-lite"/>
    </source>
</evidence>
<sequence length="581" mass="64248">MSTSGQATNEARELLAARRLDVLSPGPQSPEPQFASVIRLKITDVMVYERNPRRASHERIAELKESIRTNGIEQIVTVTRRPGETRYLVAKGGNSRVTAATALYDETRDERFLHYDFVYVPWPGEAKLLAAHLRENDQRADLCFWDKANGYLALKADLEAERGATLSLREFSRLLEQEGASVSHVLLSLFQFAVDRLSALGPATLHLSRRALVDAIQPGMGAMLRLAKRLGLDDRWVQERVIDPELVRIAMACSSDRIVEAAGAPEQRTPFDAVQLVSAWRRRFAGELGVGGDALDQMCHLLEHMPNVSGDDLREVGRLPVQTSNSPSAASVVKQNDPRTTQGGSGRHIDDQMKLPDSRGTPAAPSDAAEQRPAGSTSEPYGRHSESHGESTQVADAGQRMSQAASGTGEANDDELFRETVLAFARTCGLDGCIRDAPSLPYGFMVEPPPPSKLHFSLDTEAQGDEGALNRYLGWWWLVSLSRQNTASGLERVPRDSLYAQIARDEDSWNRACDTSIGEPLLADRMDVMFDVMLNPDRPIGQWWSELIRVARAFRAAHPDRFASPRWPELAADERLQRGGP</sequence>
<gene>
    <name evidence="2" type="ORF">C0Z20_26165</name>
</gene>
<keyword evidence="3" id="KW-1185">Reference proteome</keyword>
<dbReference type="PANTHER" id="PTHR33375">
    <property type="entry name" value="CHROMOSOME-PARTITIONING PROTEIN PARB-RELATED"/>
    <property type="match status" value="1"/>
</dbReference>
<dbReference type="InterPro" id="IPR036086">
    <property type="entry name" value="ParB/Sulfiredoxin_sf"/>
</dbReference>
<comment type="caution">
    <text evidence="2">The sequence shown here is derived from an EMBL/GenBank/DDBJ whole genome shotgun (WGS) entry which is preliminary data.</text>
</comment>
<dbReference type="SUPFAM" id="SSF110849">
    <property type="entry name" value="ParB/Sulfiredoxin"/>
    <property type="match status" value="1"/>
</dbReference>
<dbReference type="OrthoDB" id="7656008at2"/>
<dbReference type="PANTHER" id="PTHR33375:SF1">
    <property type="entry name" value="CHROMOSOME-PARTITIONING PROTEIN PARB-RELATED"/>
    <property type="match status" value="1"/>
</dbReference>
<dbReference type="Proteomes" id="UP000235777">
    <property type="component" value="Unassembled WGS sequence"/>
</dbReference>
<dbReference type="AlphaFoldDB" id="A0A2N7WTS5"/>
<name>A0A2N7WTS5_9BURK</name>
<evidence type="ECO:0000313" key="2">
    <source>
        <dbReference type="EMBL" id="PMS32655.1"/>
    </source>
</evidence>
<dbReference type="CDD" id="cd16387">
    <property type="entry name" value="ParB_N_Srx"/>
    <property type="match status" value="1"/>
</dbReference>
<dbReference type="STRING" id="863227.GCA_000373005_03259"/>
<accession>A0A2N7WTS5</accession>
<dbReference type="InterPro" id="IPR022304">
    <property type="entry name" value="ICE_PFGI_1_ParB"/>
</dbReference>
<evidence type="ECO:0000313" key="3">
    <source>
        <dbReference type="Proteomes" id="UP000235777"/>
    </source>
</evidence>
<protein>
    <submittedName>
        <fullName evidence="2">Chromosome partitioning protein ParB</fullName>
    </submittedName>
</protein>